<evidence type="ECO:0000256" key="14">
    <source>
        <dbReference type="ARBA" id="ARBA00022927"/>
    </source>
</evidence>
<proteinExistence type="inferred from homology"/>
<dbReference type="PANTHER" id="PTHR23350">
    <property type="entry name" value="PEROXISOME ASSEMBLY PROTEIN 10"/>
    <property type="match status" value="1"/>
</dbReference>
<keyword evidence="13" id="KW-0862">Zinc</keyword>
<evidence type="ECO:0000256" key="19">
    <source>
        <dbReference type="PROSITE-ProRule" id="PRU00175"/>
    </source>
</evidence>
<evidence type="ECO:0000256" key="3">
    <source>
        <dbReference type="ARBA" id="ARBA00004906"/>
    </source>
</evidence>
<keyword evidence="9" id="KW-0812">Transmembrane</keyword>
<dbReference type="InParanoid" id="A0A409W2D6"/>
<keyword evidence="15" id="KW-1133">Transmembrane helix</keyword>
<evidence type="ECO:0000256" key="2">
    <source>
        <dbReference type="ARBA" id="ARBA00004585"/>
    </source>
</evidence>
<evidence type="ECO:0000256" key="7">
    <source>
        <dbReference type="ARBA" id="ARBA00022593"/>
    </source>
</evidence>
<evidence type="ECO:0000256" key="8">
    <source>
        <dbReference type="ARBA" id="ARBA00022679"/>
    </source>
</evidence>
<keyword evidence="12" id="KW-0833">Ubl conjugation pathway</keyword>
<dbReference type="InterPro" id="IPR006845">
    <property type="entry name" value="Pex_N"/>
</dbReference>
<dbReference type="InterPro" id="IPR001841">
    <property type="entry name" value="Znf_RING"/>
</dbReference>
<evidence type="ECO:0000256" key="9">
    <source>
        <dbReference type="ARBA" id="ARBA00022692"/>
    </source>
</evidence>
<keyword evidence="7" id="KW-0962">Peroxisome biogenesis</keyword>
<gene>
    <name evidence="21" type="ORF">CVT26_002895</name>
</gene>
<dbReference type="GO" id="GO:0008270">
    <property type="term" value="F:zinc ion binding"/>
    <property type="evidence" value="ECO:0007669"/>
    <property type="project" value="UniProtKB-KW"/>
</dbReference>
<dbReference type="InterPro" id="IPR025654">
    <property type="entry name" value="PEX2/10"/>
</dbReference>
<dbReference type="Pfam" id="PF00097">
    <property type="entry name" value="zf-C3HC4"/>
    <property type="match status" value="1"/>
</dbReference>
<dbReference type="EMBL" id="NHYE01005445">
    <property type="protein sequence ID" value="PPQ72679.1"/>
    <property type="molecule type" value="Genomic_DNA"/>
</dbReference>
<keyword evidence="17" id="KW-0576">Peroxisome</keyword>
<dbReference type="PROSITE" id="PS50089">
    <property type="entry name" value="ZF_RING_2"/>
    <property type="match status" value="1"/>
</dbReference>
<dbReference type="GO" id="GO:0016562">
    <property type="term" value="P:protein import into peroxisome matrix, receptor recycling"/>
    <property type="evidence" value="ECO:0007669"/>
    <property type="project" value="UniProtKB-ARBA"/>
</dbReference>
<dbReference type="Proteomes" id="UP000284706">
    <property type="component" value="Unassembled WGS sequence"/>
</dbReference>
<dbReference type="InterPro" id="IPR013083">
    <property type="entry name" value="Znf_RING/FYVE/PHD"/>
</dbReference>
<evidence type="ECO:0000256" key="12">
    <source>
        <dbReference type="ARBA" id="ARBA00022786"/>
    </source>
</evidence>
<evidence type="ECO:0000256" key="5">
    <source>
        <dbReference type="ARBA" id="ARBA00012483"/>
    </source>
</evidence>
<dbReference type="PROSITE" id="PS00518">
    <property type="entry name" value="ZF_RING_1"/>
    <property type="match status" value="1"/>
</dbReference>
<evidence type="ECO:0000256" key="11">
    <source>
        <dbReference type="ARBA" id="ARBA00022771"/>
    </source>
</evidence>
<keyword evidence="22" id="KW-1185">Reference proteome</keyword>
<evidence type="ECO:0000256" key="16">
    <source>
        <dbReference type="ARBA" id="ARBA00023136"/>
    </source>
</evidence>
<dbReference type="STRING" id="231916.A0A409W2D6"/>
<protein>
    <recommendedName>
        <fullName evidence="5">RING-type E3 ubiquitin transferase</fullName>
        <ecNumber evidence="5">2.3.2.27</ecNumber>
    </recommendedName>
    <alternativeName>
        <fullName evidence="18">Peroxin-10</fullName>
    </alternativeName>
</protein>
<dbReference type="OrthoDB" id="6270329at2759"/>
<evidence type="ECO:0000256" key="10">
    <source>
        <dbReference type="ARBA" id="ARBA00022723"/>
    </source>
</evidence>
<name>A0A409W2D6_9AGAR</name>
<accession>A0A409W2D6</accession>
<keyword evidence="8" id="KW-0808">Transferase</keyword>
<sequence>MSTSVLTFPSAEQAQIIRANQRDHYHVFSLKEQVESALRAWFGTRWLSRWDRELDLLVNCCYYGLTTGRGSICWFIYISLFLPPLTTATQTLGEEYTDIWQYSSIERKLPPSRIMRTTLILSTFLPPYILGKWGQSSTLQNRHPKTAKLLTSMPLIWEVAAELSSIPKDPHTRPPSYSLLGILIIIRLIYRLVTFCRSSNADGLLENGRSKHIKATSSQDAFIDDIPVTSLLDRVPEDEPSKPAEEDERTALDITSIHPSLRAARNCTLCLEERTDSCATECGHLFCWKCIVGWGREKVNQFFLLGSWS</sequence>
<evidence type="ECO:0000256" key="13">
    <source>
        <dbReference type="ARBA" id="ARBA00022833"/>
    </source>
</evidence>
<comment type="similarity">
    <text evidence="4">Belongs to the pex2/pex10/pex12 family.</text>
</comment>
<evidence type="ECO:0000256" key="18">
    <source>
        <dbReference type="ARBA" id="ARBA00041230"/>
    </source>
</evidence>
<dbReference type="GO" id="GO:0005778">
    <property type="term" value="C:peroxisomal membrane"/>
    <property type="evidence" value="ECO:0007669"/>
    <property type="project" value="UniProtKB-SubCell"/>
</dbReference>
<keyword evidence="11 19" id="KW-0863">Zinc-finger</keyword>
<evidence type="ECO:0000313" key="22">
    <source>
        <dbReference type="Proteomes" id="UP000284706"/>
    </source>
</evidence>
<comment type="catalytic activity">
    <reaction evidence="1">
        <text>S-ubiquitinyl-[E2 ubiquitin-conjugating enzyme]-L-cysteine + [acceptor protein]-L-lysine = [E2 ubiquitin-conjugating enzyme]-L-cysteine + N(6)-ubiquitinyl-[acceptor protein]-L-lysine.</text>
        <dbReference type="EC" id="2.3.2.27"/>
    </reaction>
</comment>
<evidence type="ECO:0000256" key="6">
    <source>
        <dbReference type="ARBA" id="ARBA00022448"/>
    </source>
</evidence>
<keyword evidence="10" id="KW-0479">Metal-binding</keyword>
<comment type="caution">
    <text evidence="21">The sequence shown here is derived from an EMBL/GenBank/DDBJ whole genome shotgun (WGS) entry which is preliminary data.</text>
</comment>
<evidence type="ECO:0000256" key="15">
    <source>
        <dbReference type="ARBA" id="ARBA00022989"/>
    </source>
</evidence>
<reference evidence="21 22" key="1">
    <citation type="journal article" date="2018" name="Evol. Lett.">
        <title>Horizontal gene cluster transfer increased hallucinogenic mushroom diversity.</title>
        <authorList>
            <person name="Reynolds H.T."/>
            <person name="Vijayakumar V."/>
            <person name="Gluck-Thaler E."/>
            <person name="Korotkin H.B."/>
            <person name="Matheny P.B."/>
            <person name="Slot J.C."/>
        </authorList>
    </citation>
    <scope>NUCLEOTIDE SEQUENCE [LARGE SCALE GENOMIC DNA]</scope>
    <source>
        <strain evidence="21 22">SRW20</strain>
    </source>
</reference>
<feature type="domain" description="RING-type" evidence="20">
    <location>
        <begin position="267"/>
        <end position="294"/>
    </location>
</feature>
<evidence type="ECO:0000259" key="20">
    <source>
        <dbReference type="PROSITE" id="PS50089"/>
    </source>
</evidence>
<dbReference type="AlphaFoldDB" id="A0A409W2D6"/>
<dbReference type="GO" id="GO:0061630">
    <property type="term" value="F:ubiquitin protein ligase activity"/>
    <property type="evidence" value="ECO:0007669"/>
    <property type="project" value="UniProtKB-EC"/>
</dbReference>
<dbReference type="InterPro" id="IPR017907">
    <property type="entry name" value="Znf_RING_CS"/>
</dbReference>
<dbReference type="InterPro" id="IPR018957">
    <property type="entry name" value="Znf_C3HC4_RING-type"/>
</dbReference>
<comment type="subcellular location">
    <subcellularLocation>
        <location evidence="2">Peroxisome membrane</location>
        <topology evidence="2">Multi-pass membrane protein</topology>
    </subcellularLocation>
</comment>
<evidence type="ECO:0000256" key="4">
    <source>
        <dbReference type="ARBA" id="ARBA00008704"/>
    </source>
</evidence>
<keyword evidence="14" id="KW-0653">Protein transport</keyword>
<dbReference type="EC" id="2.3.2.27" evidence="5"/>
<dbReference type="Gene3D" id="3.30.40.10">
    <property type="entry name" value="Zinc/RING finger domain, C3HC4 (zinc finger)"/>
    <property type="match status" value="1"/>
</dbReference>
<evidence type="ECO:0000256" key="17">
    <source>
        <dbReference type="ARBA" id="ARBA00023140"/>
    </source>
</evidence>
<dbReference type="SUPFAM" id="SSF57850">
    <property type="entry name" value="RING/U-box"/>
    <property type="match status" value="1"/>
</dbReference>
<comment type="pathway">
    <text evidence="3">Protein modification; protein ubiquitination.</text>
</comment>
<keyword evidence="6" id="KW-0813">Transport</keyword>
<keyword evidence="16" id="KW-0472">Membrane</keyword>
<evidence type="ECO:0000313" key="21">
    <source>
        <dbReference type="EMBL" id="PPQ72679.1"/>
    </source>
</evidence>
<dbReference type="PANTHER" id="PTHR23350:SF0">
    <property type="entry name" value="PEROXISOME BIOGENESIS FACTOR 10"/>
    <property type="match status" value="1"/>
</dbReference>
<organism evidence="21 22">
    <name type="scientific">Gymnopilus dilepis</name>
    <dbReference type="NCBI Taxonomy" id="231916"/>
    <lineage>
        <taxon>Eukaryota</taxon>
        <taxon>Fungi</taxon>
        <taxon>Dikarya</taxon>
        <taxon>Basidiomycota</taxon>
        <taxon>Agaricomycotina</taxon>
        <taxon>Agaricomycetes</taxon>
        <taxon>Agaricomycetidae</taxon>
        <taxon>Agaricales</taxon>
        <taxon>Agaricineae</taxon>
        <taxon>Hymenogastraceae</taxon>
        <taxon>Gymnopilus</taxon>
    </lineage>
</organism>
<dbReference type="Pfam" id="PF04757">
    <property type="entry name" value="Pex2_Pex12"/>
    <property type="match status" value="1"/>
</dbReference>
<dbReference type="GO" id="GO:0016567">
    <property type="term" value="P:protein ubiquitination"/>
    <property type="evidence" value="ECO:0007669"/>
    <property type="project" value="UniProtKB-ARBA"/>
</dbReference>
<evidence type="ECO:0000256" key="1">
    <source>
        <dbReference type="ARBA" id="ARBA00000900"/>
    </source>
</evidence>